<sequence length="158" mass="18369">MPIIELTTQINAPLERCFDLSRSIDLHKISTAQTKEEAIDGVTAGLIGLNEYVTWRAKHFGITQRLTTRITEFKRPAYFVDEMEKGAFKRFRHEHIFETHHSGTKMIDKFDYDAPLGVLGKLANFLFLEKYMTTLLEERNSVIKDFAETDKWKKLLSI</sequence>
<dbReference type="CDD" id="cd07820">
    <property type="entry name" value="SRPBCC_3"/>
    <property type="match status" value="1"/>
</dbReference>
<dbReference type="InterPro" id="IPR023393">
    <property type="entry name" value="START-like_dom_sf"/>
</dbReference>
<evidence type="ECO:0000313" key="4">
    <source>
        <dbReference type="Proteomes" id="UP001172083"/>
    </source>
</evidence>
<dbReference type="EMBL" id="JAUJEB010000012">
    <property type="protein sequence ID" value="MDN5216940.1"/>
    <property type="molecule type" value="Genomic_DNA"/>
</dbReference>
<dbReference type="InterPro" id="IPR005031">
    <property type="entry name" value="COQ10_START"/>
</dbReference>
<evidence type="ECO:0000313" key="3">
    <source>
        <dbReference type="EMBL" id="MDN5216940.1"/>
    </source>
</evidence>
<keyword evidence="4" id="KW-1185">Reference proteome</keyword>
<name>A0ABT8LGL3_9BACT</name>
<dbReference type="Pfam" id="PF03364">
    <property type="entry name" value="Polyketide_cyc"/>
    <property type="match status" value="1"/>
</dbReference>
<dbReference type="SUPFAM" id="SSF55961">
    <property type="entry name" value="Bet v1-like"/>
    <property type="match status" value="1"/>
</dbReference>
<reference evidence="3" key="1">
    <citation type="submission" date="2023-06" db="EMBL/GenBank/DDBJ databases">
        <title>Genomic of Agaribacillus aureum.</title>
        <authorList>
            <person name="Wang G."/>
        </authorList>
    </citation>
    <scope>NUCLEOTIDE SEQUENCE</scope>
    <source>
        <strain evidence="3">BMA12</strain>
    </source>
</reference>
<comment type="similarity">
    <text evidence="1">Belongs to the ribosome association toxin RatA family.</text>
</comment>
<organism evidence="3 4">
    <name type="scientific">Agaribacillus aureus</name>
    <dbReference type="NCBI Taxonomy" id="3051825"/>
    <lineage>
        <taxon>Bacteria</taxon>
        <taxon>Pseudomonadati</taxon>
        <taxon>Bacteroidota</taxon>
        <taxon>Cytophagia</taxon>
        <taxon>Cytophagales</taxon>
        <taxon>Splendidivirgaceae</taxon>
        <taxon>Agaribacillus</taxon>
    </lineage>
</organism>
<dbReference type="Gene3D" id="3.30.530.20">
    <property type="match status" value="1"/>
</dbReference>
<comment type="caution">
    <text evidence="3">The sequence shown here is derived from an EMBL/GenBank/DDBJ whole genome shotgun (WGS) entry which is preliminary data.</text>
</comment>
<accession>A0ABT8LGL3</accession>
<evidence type="ECO:0000259" key="2">
    <source>
        <dbReference type="Pfam" id="PF03364"/>
    </source>
</evidence>
<gene>
    <name evidence="3" type="ORF">QQ020_33020</name>
</gene>
<proteinExistence type="inferred from homology"/>
<evidence type="ECO:0000256" key="1">
    <source>
        <dbReference type="ARBA" id="ARBA00008918"/>
    </source>
</evidence>
<feature type="domain" description="Coenzyme Q-binding protein COQ10 START" evidence="2">
    <location>
        <begin position="44"/>
        <end position="125"/>
    </location>
</feature>
<dbReference type="RefSeq" id="WP_346762278.1">
    <property type="nucleotide sequence ID" value="NZ_JAUJEB010000012.1"/>
</dbReference>
<protein>
    <submittedName>
        <fullName evidence="3">SRPBCC family protein</fullName>
    </submittedName>
</protein>
<dbReference type="Proteomes" id="UP001172083">
    <property type="component" value="Unassembled WGS sequence"/>
</dbReference>